<organism evidence="1 2">
    <name type="scientific">Brevibacillus laterosporus</name>
    <name type="common">Bacillus laterosporus</name>
    <dbReference type="NCBI Taxonomy" id="1465"/>
    <lineage>
        <taxon>Bacteria</taxon>
        <taxon>Bacillati</taxon>
        <taxon>Bacillota</taxon>
        <taxon>Bacilli</taxon>
        <taxon>Bacillales</taxon>
        <taxon>Paenibacillaceae</taxon>
        <taxon>Brevibacillus</taxon>
    </lineage>
</organism>
<dbReference type="AlphaFoldDB" id="A0AAP8QH96"/>
<gene>
    <name evidence="1" type="ORF">C4A77_00550</name>
</gene>
<accession>A0AAP8QH96</accession>
<dbReference type="EMBL" id="PRKQ01000001">
    <property type="protein sequence ID" value="PPB13192.1"/>
    <property type="molecule type" value="Genomic_DNA"/>
</dbReference>
<dbReference type="Proteomes" id="UP000239759">
    <property type="component" value="Unassembled WGS sequence"/>
</dbReference>
<proteinExistence type="predicted"/>
<comment type="caution">
    <text evidence="1">The sequence shown here is derived from an EMBL/GenBank/DDBJ whole genome shotgun (WGS) entry which is preliminary data.</text>
</comment>
<sequence length="185" mass="21438">MDTSPYYKLMCQRAKELQEVWKPKVGDFISTTSCYCNNQKNCSNDQMCLGCAKMSNTYIISGQYDFAESVGGTHWFYGGHACVRGDGNRLNSTGCYVMTESGISGIYTSKYECSSKKCKIWLPRQDQFQNMLWEGLSDTSKVRKFIDYIGNKAYTDSIESLWLNLYMKERYRKGWNSLPDMMQWE</sequence>
<evidence type="ECO:0000313" key="1">
    <source>
        <dbReference type="EMBL" id="PPB13192.1"/>
    </source>
</evidence>
<protein>
    <submittedName>
        <fullName evidence="1">Uncharacterized protein</fullName>
    </submittedName>
</protein>
<evidence type="ECO:0000313" key="2">
    <source>
        <dbReference type="Proteomes" id="UP000239759"/>
    </source>
</evidence>
<reference evidence="1 2" key="1">
    <citation type="submission" date="2018-02" db="EMBL/GenBank/DDBJ databases">
        <title>Comparative analysis of genomes of three Brevibacillus laterosporus strains producers of potent antimicrobials isolated from silage.</title>
        <authorList>
            <person name="Kojic M."/>
            <person name="Miljkovic M."/>
            <person name="Studholme D."/>
            <person name="Filipic B."/>
        </authorList>
    </citation>
    <scope>NUCLEOTIDE SEQUENCE [LARGE SCALE GENOMIC DNA]</scope>
    <source>
        <strain evidence="1 2">BGSP11</strain>
    </source>
</reference>
<name>A0AAP8QH96_BRELA</name>